<protein>
    <submittedName>
        <fullName evidence="5">Restriction endonuclease subunit S</fullName>
        <ecNumber evidence="5">3.1.21.-</ecNumber>
    </submittedName>
</protein>
<feature type="domain" description="Type I restriction modification DNA specificity" evidence="4">
    <location>
        <begin position="58"/>
        <end position="191"/>
    </location>
</feature>
<dbReference type="InterPro" id="IPR052021">
    <property type="entry name" value="Type-I_RS_S_subunit"/>
</dbReference>
<evidence type="ECO:0000256" key="3">
    <source>
        <dbReference type="ARBA" id="ARBA00023125"/>
    </source>
</evidence>
<dbReference type="EMBL" id="JAVIFY010000002">
    <property type="protein sequence ID" value="MDQ9090483.1"/>
    <property type="molecule type" value="Genomic_DNA"/>
</dbReference>
<dbReference type="Proteomes" id="UP001226574">
    <property type="component" value="Unassembled WGS sequence"/>
</dbReference>
<dbReference type="InterPro" id="IPR044946">
    <property type="entry name" value="Restrct_endonuc_typeI_TRD_sf"/>
</dbReference>
<evidence type="ECO:0000313" key="5">
    <source>
        <dbReference type="EMBL" id="MDQ9090483.1"/>
    </source>
</evidence>
<dbReference type="GO" id="GO:0004519">
    <property type="term" value="F:endonuclease activity"/>
    <property type="evidence" value="ECO:0007669"/>
    <property type="project" value="UniProtKB-KW"/>
</dbReference>
<dbReference type="EC" id="3.1.21.-" evidence="5"/>
<keyword evidence="5" id="KW-0378">Hydrolase</keyword>
<comment type="similarity">
    <text evidence="1">Belongs to the type-I restriction system S methylase family.</text>
</comment>
<evidence type="ECO:0000256" key="1">
    <source>
        <dbReference type="ARBA" id="ARBA00010923"/>
    </source>
</evidence>
<keyword evidence="6" id="KW-1185">Reference proteome</keyword>
<dbReference type="Pfam" id="PF01420">
    <property type="entry name" value="Methylase_S"/>
    <property type="match status" value="1"/>
</dbReference>
<dbReference type="RefSeq" id="WP_309038347.1">
    <property type="nucleotide sequence ID" value="NZ_JAVIFY010000002.1"/>
</dbReference>
<keyword evidence="5" id="KW-0540">Nuclease</keyword>
<dbReference type="InterPro" id="IPR000055">
    <property type="entry name" value="Restrct_endonuc_typeI_TRD"/>
</dbReference>
<name>A0ABU1B7G3_PSEHA</name>
<gene>
    <name evidence="5" type="ORF">RC083_02625</name>
</gene>
<dbReference type="PANTHER" id="PTHR30408:SF12">
    <property type="entry name" value="TYPE I RESTRICTION ENZYME MJAVIII SPECIFICITY SUBUNIT"/>
    <property type="match status" value="1"/>
</dbReference>
<comment type="caution">
    <text evidence="5">The sequence shown here is derived from an EMBL/GenBank/DDBJ whole genome shotgun (WGS) entry which is preliminary data.</text>
</comment>
<evidence type="ECO:0000256" key="2">
    <source>
        <dbReference type="ARBA" id="ARBA00022747"/>
    </source>
</evidence>
<dbReference type="Gene3D" id="3.90.220.20">
    <property type="entry name" value="DNA methylase specificity domains"/>
    <property type="match status" value="2"/>
</dbReference>
<keyword evidence="2" id="KW-0680">Restriction system</keyword>
<reference evidence="5 6" key="1">
    <citation type="submission" date="2023-08" db="EMBL/GenBank/DDBJ databases">
        <title>Pseudoalteromonas haloplanktis LL1 genome.</title>
        <authorList>
            <person name="Wu S."/>
        </authorList>
    </citation>
    <scope>NUCLEOTIDE SEQUENCE [LARGE SCALE GENOMIC DNA]</scope>
    <source>
        <strain evidence="5 6">LL1</strain>
    </source>
</reference>
<proteinExistence type="inferred from homology"/>
<dbReference type="SUPFAM" id="SSF116734">
    <property type="entry name" value="DNA methylase specificity domain"/>
    <property type="match status" value="2"/>
</dbReference>
<evidence type="ECO:0000259" key="4">
    <source>
        <dbReference type="Pfam" id="PF01420"/>
    </source>
</evidence>
<keyword evidence="5" id="KW-0255">Endonuclease</keyword>
<evidence type="ECO:0000313" key="6">
    <source>
        <dbReference type="Proteomes" id="UP001226574"/>
    </source>
</evidence>
<organism evidence="5 6">
    <name type="scientific">Pseudoalteromonas haloplanktis</name>
    <name type="common">Alteromonas haloplanktis</name>
    <dbReference type="NCBI Taxonomy" id="228"/>
    <lineage>
        <taxon>Bacteria</taxon>
        <taxon>Pseudomonadati</taxon>
        <taxon>Pseudomonadota</taxon>
        <taxon>Gammaproteobacteria</taxon>
        <taxon>Alteromonadales</taxon>
        <taxon>Pseudoalteromonadaceae</taxon>
        <taxon>Pseudoalteromonas</taxon>
    </lineage>
</organism>
<accession>A0ABU1B7G3</accession>
<dbReference type="PANTHER" id="PTHR30408">
    <property type="entry name" value="TYPE-1 RESTRICTION ENZYME ECOKI SPECIFICITY PROTEIN"/>
    <property type="match status" value="1"/>
</dbReference>
<dbReference type="GO" id="GO:0016787">
    <property type="term" value="F:hydrolase activity"/>
    <property type="evidence" value="ECO:0007669"/>
    <property type="project" value="UniProtKB-KW"/>
</dbReference>
<sequence>MFIQHASSETLTTRLDASFYKPLGLKTHKKILSFGNYFELSEIVNPSRPITNGVRGPSLEPSKYHLVRLQDCQNWVVRFDSCLTISEQQFKENKRCKLKVGDIVVAIGGYVGNASIVSEEQDAVIGQHSAVLSANSTVFDSHFLVAYLNTSLAENTFQRYVSGTVQAGINLEDLRSIIVPLPLSMGVQTYIGNKVRQAELLTVWAKQLLSQANNEFEESILWDSRVVKKVKFGRISCSKLENRLDHRFNSIEKFKAIGLLVENNIKLEQLENVYGITAMVGWKGLTTAHYVDDGPWLLRGVEFSDGVIDFDNLVMVERDKYLEQPQIHLKEGDVALSKDGTIGKAIVIPKINREFAVGSTIARLRQIDETLDPYYLEHCLNHDFLQVQVESYATGVAQPHITQEWIAKLLIPRIANEQEISSLIYKHHLAMNLAKALTNSSKWLVEALIEGQITENQLIEAQQALEEGDNSKDRAILSKLSDKGYLAENGKPLFTDLDKLYELLDEAKAAVDANEESV</sequence>
<keyword evidence="3" id="KW-0238">DNA-binding</keyword>